<feature type="transmembrane region" description="Helical" evidence="7">
    <location>
        <begin position="193"/>
        <end position="215"/>
    </location>
</feature>
<keyword evidence="6 7" id="KW-0472">Membrane</keyword>
<dbReference type="AlphaFoldDB" id="A0AAN0M8T5"/>
<evidence type="ECO:0000256" key="5">
    <source>
        <dbReference type="ARBA" id="ARBA00022989"/>
    </source>
</evidence>
<dbReference type="GO" id="GO:0005886">
    <property type="term" value="C:plasma membrane"/>
    <property type="evidence" value="ECO:0007669"/>
    <property type="project" value="UniProtKB-SubCell"/>
</dbReference>
<dbReference type="KEGG" id="yrh:AABB31_19710"/>
<name>A0AAN0M8T5_9RHOB</name>
<sequence length="270" mass="29515">MSRDIVLQFVNVPFETGMAVFIICSLRMFGIFYSFYPFSWGFFSDRIMRLSVVVALTAPLMLLEYTTVAEGVATMSSLTIALLAAKEFAIGYGLGLLASSPFRALQYAGAVSDTFRGENDSGLTSPDGSGIQTTSLFYLIIGFAVFFGNGGLIYIVDMIYATYAIWPLMETLPFLVDGTADIALRALGKALRLAVKIIAPVILLLFIVELVLAIAEKLARRFGIFQLSFVVKNLVTKLTLPLTAMLILRVADAELIAAFDAVDVMRSYFP</sequence>
<dbReference type="PRINTS" id="PR00953">
    <property type="entry name" value="TYPE3IMRPROT"/>
</dbReference>
<feature type="transmembrane region" description="Helical" evidence="7">
    <location>
        <begin position="78"/>
        <end position="98"/>
    </location>
</feature>
<evidence type="ECO:0000313" key="8">
    <source>
        <dbReference type="EMBL" id="WZU67159.1"/>
    </source>
</evidence>
<evidence type="ECO:0000256" key="6">
    <source>
        <dbReference type="ARBA" id="ARBA00023136"/>
    </source>
</evidence>
<protein>
    <submittedName>
        <fullName evidence="8">EscT/YscT/HrcT family type III secretion system export apparatus protein</fullName>
    </submittedName>
</protein>
<keyword evidence="5 7" id="KW-1133">Transmembrane helix</keyword>
<keyword evidence="4 7" id="KW-0812">Transmembrane</keyword>
<feature type="transmembrane region" description="Helical" evidence="7">
    <location>
        <begin position="16"/>
        <end position="35"/>
    </location>
</feature>
<proteinExistence type="inferred from homology"/>
<accession>A0AAN0M8T5</accession>
<evidence type="ECO:0000256" key="7">
    <source>
        <dbReference type="SAM" id="Phobius"/>
    </source>
</evidence>
<feature type="transmembrane region" description="Helical" evidence="7">
    <location>
        <begin position="136"/>
        <end position="166"/>
    </location>
</feature>
<evidence type="ECO:0000256" key="4">
    <source>
        <dbReference type="ARBA" id="ARBA00022692"/>
    </source>
</evidence>
<keyword evidence="9" id="KW-1185">Reference proteome</keyword>
<organism evidence="8 9">
    <name type="scientific">Yoonia rhodophyticola</name>
    <dbReference type="NCBI Taxonomy" id="3137370"/>
    <lineage>
        <taxon>Bacteria</taxon>
        <taxon>Pseudomonadati</taxon>
        <taxon>Pseudomonadota</taxon>
        <taxon>Alphaproteobacteria</taxon>
        <taxon>Rhodobacterales</taxon>
        <taxon>Paracoccaceae</taxon>
        <taxon>Yoonia</taxon>
    </lineage>
</organism>
<evidence type="ECO:0000313" key="9">
    <source>
        <dbReference type="Proteomes" id="UP001470809"/>
    </source>
</evidence>
<dbReference type="PANTHER" id="PTHR30065:SF1">
    <property type="entry name" value="SURFACE PRESENTATION OF ANTIGENS PROTEIN SPAR"/>
    <property type="match status" value="1"/>
</dbReference>
<feature type="transmembrane region" description="Helical" evidence="7">
    <location>
        <begin position="47"/>
        <end position="66"/>
    </location>
</feature>
<evidence type="ECO:0000256" key="3">
    <source>
        <dbReference type="ARBA" id="ARBA00022475"/>
    </source>
</evidence>
<evidence type="ECO:0000256" key="1">
    <source>
        <dbReference type="ARBA" id="ARBA00004651"/>
    </source>
</evidence>
<reference evidence="8 9" key="2">
    <citation type="submission" date="2024-08" db="EMBL/GenBank/DDBJ databases">
        <title>Phylogenomic analyses of a clade within the roseobacter group suggest taxonomic reassignments of species of the genera Aestuariivita, Citreicella, Loktanella, Nautella, Pelagibaca, Ruegeria, Thalassobius, Thiobacimonas and Tropicibacter, and the proposal o.</title>
        <authorList>
            <person name="Jeon C.O."/>
        </authorList>
    </citation>
    <scope>NUCLEOTIDE SEQUENCE [LARGE SCALE GENOMIC DNA]</scope>
    <source>
        <strain evidence="8 9">SS1-5</strain>
    </source>
</reference>
<dbReference type="InterPro" id="IPR002010">
    <property type="entry name" value="T3SS_IM_R"/>
</dbReference>
<evidence type="ECO:0000256" key="2">
    <source>
        <dbReference type="ARBA" id="ARBA00009772"/>
    </source>
</evidence>
<comment type="subcellular location">
    <subcellularLocation>
        <location evidence="1">Cell membrane</location>
        <topology evidence="1">Multi-pass membrane protein</topology>
    </subcellularLocation>
</comment>
<reference evidence="9" key="1">
    <citation type="submission" date="2024-04" db="EMBL/GenBank/DDBJ databases">
        <title>Phylogenomic analyses of a clade within the roseobacter group suggest taxonomic reassignments of species of the genera Aestuariivita, Citreicella, Loktanella, Nautella, Pelagibaca, Ruegeria, Thalassobius, Thiobacimonas and Tropicibacter, and the proposal o.</title>
        <authorList>
            <person name="Jeon C.O."/>
        </authorList>
    </citation>
    <scope>NUCLEOTIDE SEQUENCE [LARGE SCALE GENOMIC DNA]</scope>
    <source>
        <strain evidence="9">SS1-5</strain>
    </source>
</reference>
<gene>
    <name evidence="8" type="ORF">AABB31_19710</name>
</gene>
<comment type="similarity">
    <text evidence="2">Belongs to the FliR/MopE/SpaR family.</text>
</comment>
<dbReference type="EMBL" id="CP151767">
    <property type="protein sequence ID" value="WZU67159.1"/>
    <property type="molecule type" value="Genomic_DNA"/>
</dbReference>
<dbReference type="Proteomes" id="UP001470809">
    <property type="component" value="Chromosome"/>
</dbReference>
<keyword evidence="3" id="KW-1003">Cell membrane</keyword>
<dbReference type="RefSeq" id="WP_342076471.1">
    <property type="nucleotide sequence ID" value="NZ_CP151767.2"/>
</dbReference>
<dbReference type="Pfam" id="PF01311">
    <property type="entry name" value="Bac_export_1"/>
    <property type="match status" value="1"/>
</dbReference>
<dbReference type="PANTHER" id="PTHR30065">
    <property type="entry name" value="FLAGELLAR BIOSYNTHETIC PROTEIN FLIR"/>
    <property type="match status" value="1"/>
</dbReference>
<dbReference type="GO" id="GO:0006605">
    <property type="term" value="P:protein targeting"/>
    <property type="evidence" value="ECO:0007669"/>
    <property type="project" value="InterPro"/>
</dbReference>